<dbReference type="AlphaFoldDB" id="A0A0E9P8S2"/>
<evidence type="ECO:0000313" key="1">
    <source>
        <dbReference type="EMBL" id="JAH01051.1"/>
    </source>
</evidence>
<reference evidence="1" key="2">
    <citation type="journal article" date="2015" name="Fish Shellfish Immunol.">
        <title>Early steps in the European eel (Anguilla anguilla)-Vibrio vulnificus interaction in the gills: Role of the RtxA13 toxin.</title>
        <authorList>
            <person name="Callol A."/>
            <person name="Pajuelo D."/>
            <person name="Ebbesson L."/>
            <person name="Teles M."/>
            <person name="MacKenzie S."/>
            <person name="Amaro C."/>
        </authorList>
    </citation>
    <scope>NUCLEOTIDE SEQUENCE</scope>
</reference>
<protein>
    <submittedName>
        <fullName evidence="1">Uncharacterized protein</fullName>
    </submittedName>
</protein>
<accession>A0A0E9P8S2</accession>
<sequence>MDRKCSQGMGYTIPQWGITLPNVCEMCFNNKP</sequence>
<organism evidence="1">
    <name type="scientific">Anguilla anguilla</name>
    <name type="common">European freshwater eel</name>
    <name type="synonym">Muraena anguilla</name>
    <dbReference type="NCBI Taxonomy" id="7936"/>
    <lineage>
        <taxon>Eukaryota</taxon>
        <taxon>Metazoa</taxon>
        <taxon>Chordata</taxon>
        <taxon>Craniata</taxon>
        <taxon>Vertebrata</taxon>
        <taxon>Euteleostomi</taxon>
        <taxon>Actinopterygii</taxon>
        <taxon>Neopterygii</taxon>
        <taxon>Teleostei</taxon>
        <taxon>Anguilliformes</taxon>
        <taxon>Anguillidae</taxon>
        <taxon>Anguilla</taxon>
    </lineage>
</organism>
<dbReference type="EMBL" id="GBXM01107526">
    <property type="protein sequence ID" value="JAH01051.1"/>
    <property type="molecule type" value="Transcribed_RNA"/>
</dbReference>
<proteinExistence type="predicted"/>
<name>A0A0E9P8S2_ANGAN</name>
<reference evidence="1" key="1">
    <citation type="submission" date="2014-11" db="EMBL/GenBank/DDBJ databases">
        <authorList>
            <person name="Amaro Gonzalez C."/>
        </authorList>
    </citation>
    <scope>NUCLEOTIDE SEQUENCE</scope>
</reference>